<sequence>MGPRLARSSVAIGKPQNAKKKSQKRSLEAFSIASHQVPNKLRIPQHRLGESESAEPRQKRRRLEDDDEDEDDEDHASNARRKRTGREDEEIDEGSDSEGNEWTMGGPIGSDSDSDLDSDEAFGESDEERFEGFTFRGSSTNKGPKKKKQRAAKEMDLDEEDDEDVDEDDEDDLGEDAVDLATMLDNYESSDEEDADRKSKKTRSTASDESEEDEDSDDEDEDEESETSVSDDEGDGADPTKLSKLQDLIASLADDPPEKRAGRNGNVDVHEAQQPSDYGLTSQQKLKISDLLPTVTDPALRKSLKLLSSDKPSKRTGIPGKLDAPLPKRQQDKLDRAAASQKAKETLDRWRDTVIHNRRADFLQFPLKDPNATEAIGTNKMVPAQQTKPANELESAIQNILEESGLATAPDQKGGQDEDMIMQGEELQLNKIPIEEMMARRAELRKARELLFREEVKAKRIKKIKSKSYRRVHRREREREAAKFGDIDGEMDEDDKEKQDRRRAEERMGAKHRESKWAKQAKKAGKTVWDEGAREGVIEMARRNEELRRRIEGKEIRPEDESEGSDLSDDEFEDDDESDEEGAGKFELRKQLDKLDADEGGKSKLGSMAFMQRAEAARKAQNNEDIERMRRDLAGEDSPSEDEDETVGRKIFGPKPKTGQQPKPKPVRGELEEHPASDEEDEAGQEDAEIIVDKPTETAPKQRKQRALLQQSNIPKEDKLTRVQEPADVPDWLPTPAAKKAVEKRKSVKGASNGVITAGTSSGLADVALETSAKKDDKKKTPAREAAATNTDGWITVPYTNGQAKTASEPDSEAEAENPILTEKEKQAMYHARGFAGDDVQVDFEAEKADQEREEDDQIVSNHLPGWGSWAGDGLSKAVRKQNKRAAHNPLHKTVIAGTKAANRKDAKLTNVIISEAQQRKGKKYLASQLPHQFEKKDQYERSLRIPIGPEWTTKETFQKNTRPRVVVKQGIVAPMEKPLLIILFPMSMIMCPELAPVNLAYENMDETPYLEYDTRYEQLQGLKKGAISVFLRTLALSFAFAITSEVNRVIFPLVGKFVEEYSLRWFRTRRLGDPVLGLRQSVGDLISLALSTAHGLLSVYATLQRSRVSAIWAIARVSVWFWGHALAFIVVYFVMRNVRFPCSVAGVDCADMRLEIEELTFSMMRAFGGPPQASHSSLGEDRVGRDQVGIRQRHGRARSRTPGRD</sequence>
<gene>
    <name evidence="1" type="ORF">M8818_001971</name>
</gene>
<dbReference type="EMBL" id="JAMKPW020000008">
    <property type="protein sequence ID" value="KAK8215350.1"/>
    <property type="molecule type" value="Genomic_DNA"/>
</dbReference>
<proteinExistence type="predicted"/>
<accession>A0ACC3SJ76</accession>
<protein>
    <submittedName>
        <fullName evidence="1">Uncharacterized protein</fullName>
    </submittedName>
</protein>
<reference evidence="1" key="1">
    <citation type="submission" date="2024-02" db="EMBL/GenBank/DDBJ databases">
        <title>Metagenome Assembled Genome of Zalaria obscura JY119.</title>
        <authorList>
            <person name="Vighnesh L."/>
            <person name="Jagadeeshwari U."/>
            <person name="Venkata Ramana C."/>
            <person name="Sasikala C."/>
        </authorList>
    </citation>
    <scope>NUCLEOTIDE SEQUENCE</scope>
    <source>
        <strain evidence="1">JY119</strain>
    </source>
</reference>
<evidence type="ECO:0000313" key="1">
    <source>
        <dbReference type="EMBL" id="KAK8215350.1"/>
    </source>
</evidence>
<evidence type="ECO:0000313" key="2">
    <source>
        <dbReference type="Proteomes" id="UP001320706"/>
    </source>
</evidence>
<keyword evidence="2" id="KW-1185">Reference proteome</keyword>
<name>A0ACC3SJ76_9PEZI</name>
<dbReference type="Proteomes" id="UP001320706">
    <property type="component" value="Unassembled WGS sequence"/>
</dbReference>
<organism evidence="1 2">
    <name type="scientific">Zalaria obscura</name>
    <dbReference type="NCBI Taxonomy" id="2024903"/>
    <lineage>
        <taxon>Eukaryota</taxon>
        <taxon>Fungi</taxon>
        <taxon>Dikarya</taxon>
        <taxon>Ascomycota</taxon>
        <taxon>Pezizomycotina</taxon>
        <taxon>Dothideomycetes</taxon>
        <taxon>Dothideomycetidae</taxon>
        <taxon>Dothideales</taxon>
        <taxon>Zalariaceae</taxon>
        <taxon>Zalaria</taxon>
    </lineage>
</organism>
<comment type="caution">
    <text evidence="1">The sequence shown here is derived from an EMBL/GenBank/DDBJ whole genome shotgun (WGS) entry which is preliminary data.</text>
</comment>